<dbReference type="PANTHER" id="PTHR30043">
    <property type="entry name" value="PHOSPHONATES TRANSPORT SYSTEM PERMEASE PROTEIN"/>
    <property type="match status" value="1"/>
</dbReference>
<dbReference type="SUPFAM" id="SSF161098">
    <property type="entry name" value="MetI-like"/>
    <property type="match status" value="2"/>
</dbReference>
<feature type="transmembrane region" description="Helical" evidence="7">
    <location>
        <begin position="376"/>
        <end position="395"/>
    </location>
</feature>
<protein>
    <submittedName>
        <fullName evidence="8">ABC transporter permease</fullName>
    </submittedName>
</protein>
<evidence type="ECO:0000256" key="2">
    <source>
        <dbReference type="ARBA" id="ARBA00022448"/>
    </source>
</evidence>
<organism evidence="8 9">
    <name type="scientific">Shewanella colwelliana</name>
    <name type="common">Alteromonas colwelliana</name>
    <dbReference type="NCBI Taxonomy" id="23"/>
    <lineage>
        <taxon>Bacteria</taxon>
        <taxon>Pseudomonadati</taxon>
        <taxon>Pseudomonadota</taxon>
        <taxon>Gammaproteobacteria</taxon>
        <taxon>Alteromonadales</taxon>
        <taxon>Shewanellaceae</taxon>
        <taxon>Shewanella</taxon>
    </lineage>
</organism>
<keyword evidence="5 7" id="KW-1133">Transmembrane helix</keyword>
<accession>A0A1E5IND8</accession>
<evidence type="ECO:0000256" key="7">
    <source>
        <dbReference type="SAM" id="Phobius"/>
    </source>
</evidence>
<feature type="transmembrane region" description="Helical" evidence="7">
    <location>
        <begin position="468"/>
        <end position="486"/>
    </location>
</feature>
<proteinExistence type="predicted"/>
<evidence type="ECO:0000256" key="1">
    <source>
        <dbReference type="ARBA" id="ARBA00004651"/>
    </source>
</evidence>
<evidence type="ECO:0000256" key="5">
    <source>
        <dbReference type="ARBA" id="ARBA00022989"/>
    </source>
</evidence>
<feature type="transmembrane region" description="Helical" evidence="7">
    <location>
        <begin position="109"/>
        <end position="130"/>
    </location>
</feature>
<evidence type="ECO:0000313" key="9">
    <source>
        <dbReference type="Proteomes" id="UP000095230"/>
    </source>
</evidence>
<sequence>MGDKVRFFGPWQRLTAQLWLLALVALLFADIEVISVDPWAELSRLALGVISPDFFATEFLLSALWQTVNFALLGVAFGIVLGGPLALVYQHPFVAASCAMVRGVHELFWALLFLQIFGLSPLTGILAIGLPYGATFARVFHDILAQSPSTTERGLPFNTDPLSRYVYGRLGHVYPLMLAYIRYRFECALRSSAVLGFIGMPTLGFYLETAFRQGQYSEGAALLMLFILLIGTISLWAKKDLIPVYLLAALWTIPDIGIIDGGLLWRFVSYDLLPPGIQGVIYTQMELSDGLNQFYQWLASITINQALPGVFATVILALSALGLSHLVALIAHLVASQHSGSKYRAVAGQLGLLVLRSIPEYILAFVLMLLIGPSMLPAIIALALHNGALIAFLLVKQEQGITPSATYKKRADFFAYEILTRVYPNLMGLLFYRFEVMLRETAIFGILGVATIGFYIDSAFAEIRYSNALYLLAVTALLNVVIDFSARKLVARQVGDSIAHGRSCIT</sequence>
<evidence type="ECO:0000313" key="8">
    <source>
        <dbReference type="EMBL" id="OEG72005.1"/>
    </source>
</evidence>
<dbReference type="AlphaFoldDB" id="A0A1E5IND8"/>
<feature type="transmembrane region" description="Helical" evidence="7">
    <location>
        <begin position="310"/>
        <end position="334"/>
    </location>
</feature>
<evidence type="ECO:0000256" key="4">
    <source>
        <dbReference type="ARBA" id="ARBA00022692"/>
    </source>
</evidence>
<feature type="transmembrane region" description="Helical" evidence="7">
    <location>
        <begin position="346"/>
        <end position="370"/>
    </location>
</feature>
<name>A0A1E5IND8_SHECO</name>
<dbReference type="STRING" id="23.BEL05_03130"/>
<feature type="transmembrane region" description="Helical" evidence="7">
    <location>
        <begin position="436"/>
        <end position="456"/>
    </location>
</feature>
<keyword evidence="6 7" id="KW-0472">Membrane</keyword>
<comment type="caution">
    <text evidence="8">The sequence shown here is derived from an EMBL/GenBank/DDBJ whole genome shotgun (WGS) entry which is preliminary data.</text>
</comment>
<comment type="subcellular location">
    <subcellularLocation>
        <location evidence="1">Cell membrane</location>
        <topology evidence="1">Multi-pass membrane protein</topology>
    </subcellularLocation>
</comment>
<evidence type="ECO:0000256" key="3">
    <source>
        <dbReference type="ARBA" id="ARBA00022475"/>
    </source>
</evidence>
<feature type="transmembrane region" description="Helical" evidence="7">
    <location>
        <begin position="187"/>
        <end position="207"/>
    </location>
</feature>
<keyword evidence="4 7" id="KW-0812">Transmembrane</keyword>
<dbReference type="PANTHER" id="PTHR30043:SF1">
    <property type="entry name" value="ABC TRANSPORT SYSTEM PERMEASE PROTEIN P69"/>
    <property type="match status" value="1"/>
</dbReference>
<feature type="transmembrane region" description="Helical" evidence="7">
    <location>
        <begin position="219"/>
        <end position="237"/>
    </location>
</feature>
<dbReference type="Gene3D" id="1.10.3720.10">
    <property type="entry name" value="MetI-like"/>
    <property type="match status" value="2"/>
</dbReference>
<dbReference type="GO" id="GO:0005886">
    <property type="term" value="C:plasma membrane"/>
    <property type="evidence" value="ECO:0007669"/>
    <property type="project" value="UniProtKB-SubCell"/>
</dbReference>
<dbReference type="EMBL" id="MCBT01000048">
    <property type="protein sequence ID" value="OEG72005.1"/>
    <property type="molecule type" value="Genomic_DNA"/>
</dbReference>
<feature type="transmembrane region" description="Helical" evidence="7">
    <location>
        <begin position="70"/>
        <end position="89"/>
    </location>
</feature>
<feature type="transmembrane region" description="Helical" evidence="7">
    <location>
        <begin position="45"/>
        <end position="65"/>
    </location>
</feature>
<gene>
    <name evidence="8" type="ORF">BEL05_03130</name>
</gene>
<reference evidence="8 9" key="1">
    <citation type="submission" date="2016-07" db="EMBL/GenBank/DDBJ databases">
        <title>Whole-genome of two Shewanella species isolated from a digestive organ of sea cucumber Apostichopus japonicus Selenka 1867.</title>
        <authorList>
            <person name="Hong H.-H."/>
            <person name="Choi H."/>
            <person name="Cheon S."/>
            <person name="Oh J.-S."/>
            <person name="Lee H.-G."/>
            <person name="Park C."/>
        </authorList>
    </citation>
    <scope>NUCLEOTIDE SEQUENCE [LARGE SCALE GENOMIC DNA]</scope>
    <source>
        <strain evidence="8 9">CSB03KR</strain>
    </source>
</reference>
<feature type="transmembrane region" description="Helical" evidence="7">
    <location>
        <begin position="244"/>
        <end position="265"/>
    </location>
</feature>
<dbReference type="InterPro" id="IPR035906">
    <property type="entry name" value="MetI-like_sf"/>
</dbReference>
<evidence type="ECO:0000256" key="6">
    <source>
        <dbReference type="ARBA" id="ARBA00023136"/>
    </source>
</evidence>
<dbReference type="OrthoDB" id="7808588at2"/>
<keyword evidence="3" id="KW-1003">Cell membrane</keyword>
<dbReference type="Proteomes" id="UP000095230">
    <property type="component" value="Unassembled WGS sequence"/>
</dbReference>
<keyword evidence="2" id="KW-0813">Transport</keyword>